<sequence>MASHCRRHHSCTFSSSPRSTVRARAAVEPERARGSDYATAAKTFVSSFFYDGTEEEDDAEFRSLTSACAKDMRRRYGSSDSLRVITDDEGCVACGGVEVRTYAGARDYEDVKRDGKGETAALIERPVVANLATARRARKKGYGKAIMRSLEELCLERGFDECVLVVEARNKRAQGFYKKLGYRVIGSESKAKALEVGPDGRSRETYLKTLVMRKSLTNAIENVDPITVVFALTALAVAVAGQDAVLDFLYDLGFDV</sequence>
<reference evidence="4" key="1">
    <citation type="submission" date="2017-04" db="EMBL/GenBank/DDBJ databases">
        <title>Population genomics of picophytoplankton unveils novel chromosome hypervariability.</title>
        <authorList>
            <consortium name="DOE Joint Genome Institute"/>
            <person name="Blanc-Mathieu R."/>
            <person name="Krasovec M."/>
            <person name="Hebrard M."/>
            <person name="Yau S."/>
            <person name="Desgranges E."/>
            <person name="Martin J."/>
            <person name="Schackwitz W."/>
            <person name="Kuo A."/>
            <person name="Salin G."/>
            <person name="Donnadieu C."/>
            <person name="Desdevises Y."/>
            <person name="Sanchez-Ferandin S."/>
            <person name="Moreau H."/>
            <person name="Rivals E."/>
            <person name="Grigoriev I.V."/>
            <person name="Grimsley N."/>
            <person name="Eyre-Walker A."/>
            <person name="Piganeau G."/>
        </authorList>
    </citation>
    <scope>NUCLEOTIDE SEQUENCE [LARGE SCALE GENOMIC DNA]</scope>
    <source>
        <strain evidence="4">RCC 1115</strain>
    </source>
</reference>
<proteinExistence type="predicted"/>
<gene>
    <name evidence="4" type="ORF">BE221DRAFT_77375</name>
</gene>
<keyword evidence="1 4" id="KW-0808">Transferase</keyword>
<protein>
    <submittedName>
        <fullName evidence="4">Acyl-CoA N-acyltransferase</fullName>
    </submittedName>
</protein>
<dbReference type="PANTHER" id="PTHR43420">
    <property type="entry name" value="ACETYLTRANSFERASE"/>
    <property type="match status" value="1"/>
</dbReference>
<keyword evidence="2 4" id="KW-0012">Acyltransferase</keyword>
<dbReference type="InterPro" id="IPR000182">
    <property type="entry name" value="GNAT_dom"/>
</dbReference>
<dbReference type="Proteomes" id="UP000195557">
    <property type="component" value="Unassembled WGS sequence"/>
</dbReference>
<dbReference type="SUPFAM" id="SSF55729">
    <property type="entry name" value="Acyl-CoA N-acyltransferases (Nat)"/>
    <property type="match status" value="1"/>
</dbReference>
<organism evidence="4">
    <name type="scientific">Ostreococcus tauri</name>
    <name type="common">Marine green alga</name>
    <dbReference type="NCBI Taxonomy" id="70448"/>
    <lineage>
        <taxon>Eukaryota</taxon>
        <taxon>Viridiplantae</taxon>
        <taxon>Chlorophyta</taxon>
        <taxon>Mamiellophyceae</taxon>
        <taxon>Mamiellales</taxon>
        <taxon>Bathycoccaceae</taxon>
        <taxon>Ostreococcus</taxon>
    </lineage>
</organism>
<dbReference type="InterPro" id="IPR016181">
    <property type="entry name" value="Acyl_CoA_acyltransferase"/>
</dbReference>
<evidence type="ECO:0000259" key="3">
    <source>
        <dbReference type="PROSITE" id="PS51186"/>
    </source>
</evidence>
<dbReference type="InterPro" id="IPR050680">
    <property type="entry name" value="YpeA/RimI_acetyltransf"/>
</dbReference>
<dbReference type="Gene3D" id="3.40.630.30">
    <property type="match status" value="1"/>
</dbReference>
<evidence type="ECO:0000313" key="4">
    <source>
        <dbReference type="EMBL" id="OUS45228.1"/>
    </source>
</evidence>
<evidence type="ECO:0000256" key="2">
    <source>
        <dbReference type="ARBA" id="ARBA00023315"/>
    </source>
</evidence>
<evidence type="ECO:0000256" key="1">
    <source>
        <dbReference type="ARBA" id="ARBA00022679"/>
    </source>
</evidence>
<accession>A0A1Y5I6Q9</accession>
<dbReference type="eggNOG" id="ENOG502S8XJ">
    <property type="taxonomic scope" value="Eukaryota"/>
</dbReference>
<dbReference type="PROSITE" id="PS51186">
    <property type="entry name" value="GNAT"/>
    <property type="match status" value="1"/>
</dbReference>
<name>A0A1Y5I6Q9_OSTTA</name>
<dbReference type="GO" id="GO:0016747">
    <property type="term" value="F:acyltransferase activity, transferring groups other than amino-acyl groups"/>
    <property type="evidence" value="ECO:0007669"/>
    <property type="project" value="InterPro"/>
</dbReference>
<dbReference type="Pfam" id="PF00583">
    <property type="entry name" value="Acetyltransf_1"/>
    <property type="match status" value="1"/>
</dbReference>
<dbReference type="CDD" id="cd04301">
    <property type="entry name" value="NAT_SF"/>
    <property type="match status" value="1"/>
</dbReference>
<feature type="domain" description="N-acetyltransferase" evidence="3">
    <location>
        <begin position="32"/>
        <end position="217"/>
    </location>
</feature>
<dbReference type="EMBL" id="KZ155791">
    <property type="protein sequence ID" value="OUS45228.1"/>
    <property type="molecule type" value="Genomic_DNA"/>
</dbReference>
<dbReference type="AlphaFoldDB" id="A0A1Y5I6Q9"/>